<dbReference type="OMA" id="PLELYYE"/>
<name>A0A2V5GVP6_ASPV1</name>
<keyword evidence="3" id="KW-1185">Reference proteome</keyword>
<evidence type="ECO:0000259" key="1">
    <source>
        <dbReference type="PROSITE" id="PS50181"/>
    </source>
</evidence>
<gene>
    <name evidence="2" type="ORF">BO99DRAFT_436720</name>
</gene>
<dbReference type="InterPro" id="IPR001810">
    <property type="entry name" value="F-box_dom"/>
</dbReference>
<evidence type="ECO:0000313" key="3">
    <source>
        <dbReference type="Proteomes" id="UP000249829"/>
    </source>
</evidence>
<evidence type="ECO:0000313" key="2">
    <source>
        <dbReference type="EMBL" id="PYI15131.1"/>
    </source>
</evidence>
<sequence>MDRLPAELILSIGQLIEKHTLCSLIRCCRRLYDVLQPLLYTKIRLVSPLSDSYISLVMRMWRYPEIARHVRHAEMHLPIIRHHRPQPLPQLDETKVPGLQAFIQDVQSEMFDLKDKRRRDWWGKGLRGSEWCFWLGVLLVRLTRLESIEFIGLYNNSAICDLLYRAAKQQRPFHEEPPYPLLRQIAVRDCEQGFELEEVLTPFFYLPAVESVDISQLWDGRGRDDPLEWRREASCARCPVKEIVIRSLKHSRGTLTWLADCTDLERISVRIPCIFVGYPEIRFGVPFNPARFIRNLLPFRRTLKSLHIEYDQVYHALLNAPGPLELYYEDIYWLTEDERNLDHCNAPVDSLRDFEVLEEVSLRHANLLPAVDGASARGILADRLPKPLRRLCILNIVESRYTDLLTELTILVTTARDTFPNLNQIQLPRNTVDEMSLPAFQHDCTNAGVSFEYF</sequence>
<proteinExistence type="predicted"/>
<dbReference type="PROSITE" id="PS50181">
    <property type="entry name" value="FBOX"/>
    <property type="match status" value="1"/>
</dbReference>
<reference evidence="2 3" key="1">
    <citation type="submission" date="2018-02" db="EMBL/GenBank/DDBJ databases">
        <title>The genomes of Aspergillus section Nigri reveals drivers in fungal speciation.</title>
        <authorList>
            <consortium name="DOE Joint Genome Institute"/>
            <person name="Vesth T.C."/>
            <person name="Nybo J."/>
            <person name="Theobald S."/>
            <person name="Brandl J."/>
            <person name="Frisvad J.C."/>
            <person name="Nielsen K.F."/>
            <person name="Lyhne E.K."/>
            <person name="Kogle M.E."/>
            <person name="Kuo A."/>
            <person name="Riley R."/>
            <person name="Clum A."/>
            <person name="Nolan M."/>
            <person name="Lipzen A."/>
            <person name="Salamov A."/>
            <person name="Henrissat B."/>
            <person name="Wiebenga A."/>
            <person name="De vries R.P."/>
            <person name="Grigoriev I.V."/>
            <person name="Mortensen U.H."/>
            <person name="Andersen M.R."/>
            <person name="Baker S.E."/>
        </authorList>
    </citation>
    <scope>NUCLEOTIDE SEQUENCE [LARGE SCALE GENOMIC DNA]</scope>
    <source>
        <strain evidence="2 3">CBS 115571</strain>
    </source>
</reference>
<dbReference type="EMBL" id="KZ825195">
    <property type="protein sequence ID" value="PYI15131.1"/>
    <property type="molecule type" value="Genomic_DNA"/>
</dbReference>
<feature type="domain" description="F-box" evidence="1">
    <location>
        <begin position="1"/>
        <end position="43"/>
    </location>
</feature>
<accession>A0A2V5GVP6</accession>
<protein>
    <recommendedName>
        <fullName evidence="1">F-box domain-containing protein</fullName>
    </recommendedName>
</protein>
<dbReference type="AlphaFoldDB" id="A0A2V5GVP6"/>
<organism evidence="2 3">
    <name type="scientific">Aspergillus violaceofuscus (strain CBS 115571)</name>
    <dbReference type="NCBI Taxonomy" id="1450538"/>
    <lineage>
        <taxon>Eukaryota</taxon>
        <taxon>Fungi</taxon>
        <taxon>Dikarya</taxon>
        <taxon>Ascomycota</taxon>
        <taxon>Pezizomycotina</taxon>
        <taxon>Eurotiomycetes</taxon>
        <taxon>Eurotiomycetidae</taxon>
        <taxon>Eurotiales</taxon>
        <taxon>Aspergillaceae</taxon>
        <taxon>Aspergillus</taxon>
    </lineage>
</organism>
<dbReference type="Proteomes" id="UP000249829">
    <property type="component" value="Unassembled WGS sequence"/>
</dbReference>